<protein>
    <recommendedName>
        <fullName evidence="4">Oligosaccharide repeat unit polymerase</fullName>
    </recommendedName>
</protein>
<name>A0A8J3CWZ9_9BACT</name>
<evidence type="ECO:0000313" key="3">
    <source>
        <dbReference type="Proteomes" id="UP000642809"/>
    </source>
</evidence>
<accession>A0A8J3CWZ9</accession>
<gene>
    <name evidence="2" type="ORF">GCM10008106_10150</name>
</gene>
<feature type="transmembrane region" description="Helical" evidence="1">
    <location>
        <begin position="256"/>
        <end position="273"/>
    </location>
</feature>
<organism evidence="2 3">
    <name type="scientific">Mongoliitalea lutea</name>
    <dbReference type="NCBI Taxonomy" id="849756"/>
    <lineage>
        <taxon>Bacteria</taxon>
        <taxon>Pseudomonadati</taxon>
        <taxon>Bacteroidota</taxon>
        <taxon>Cytophagia</taxon>
        <taxon>Cytophagales</taxon>
        <taxon>Cyclobacteriaceae</taxon>
        <taxon>Mongoliitalea</taxon>
    </lineage>
</organism>
<proteinExistence type="predicted"/>
<keyword evidence="3" id="KW-1185">Reference proteome</keyword>
<keyword evidence="1" id="KW-0472">Membrane</keyword>
<reference evidence="2" key="2">
    <citation type="submission" date="2020-09" db="EMBL/GenBank/DDBJ databases">
        <authorList>
            <person name="Sun Q."/>
            <person name="Kim S."/>
        </authorList>
    </citation>
    <scope>NUCLEOTIDE SEQUENCE</scope>
    <source>
        <strain evidence="2">KCTC 23224</strain>
    </source>
</reference>
<feature type="transmembrane region" description="Helical" evidence="1">
    <location>
        <begin position="12"/>
        <end position="29"/>
    </location>
</feature>
<evidence type="ECO:0000256" key="1">
    <source>
        <dbReference type="SAM" id="Phobius"/>
    </source>
</evidence>
<evidence type="ECO:0008006" key="4">
    <source>
        <dbReference type="Google" id="ProtNLM"/>
    </source>
</evidence>
<feature type="transmembrane region" description="Helical" evidence="1">
    <location>
        <begin position="61"/>
        <end position="76"/>
    </location>
</feature>
<reference evidence="2" key="1">
    <citation type="journal article" date="2014" name="Int. J. Syst. Evol. Microbiol.">
        <title>Complete genome sequence of Corynebacterium casei LMG S-19264T (=DSM 44701T), isolated from a smear-ripened cheese.</title>
        <authorList>
            <consortium name="US DOE Joint Genome Institute (JGI-PGF)"/>
            <person name="Walter F."/>
            <person name="Albersmeier A."/>
            <person name="Kalinowski J."/>
            <person name="Ruckert C."/>
        </authorList>
    </citation>
    <scope>NUCLEOTIDE SEQUENCE</scope>
    <source>
        <strain evidence="2">KCTC 23224</strain>
    </source>
</reference>
<dbReference type="AlphaFoldDB" id="A0A8J3CWZ9"/>
<feature type="transmembrane region" description="Helical" evidence="1">
    <location>
        <begin position="82"/>
        <end position="104"/>
    </location>
</feature>
<comment type="caution">
    <text evidence="2">The sequence shown here is derived from an EMBL/GenBank/DDBJ whole genome shotgun (WGS) entry which is preliminary data.</text>
</comment>
<feature type="transmembrane region" description="Helical" evidence="1">
    <location>
        <begin position="224"/>
        <end position="244"/>
    </location>
</feature>
<dbReference type="EMBL" id="BMYF01000005">
    <property type="protein sequence ID" value="GHB31388.1"/>
    <property type="molecule type" value="Genomic_DNA"/>
</dbReference>
<feature type="transmembrane region" description="Helical" evidence="1">
    <location>
        <begin position="279"/>
        <end position="296"/>
    </location>
</feature>
<dbReference type="Proteomes" id="UP000642809">
    <property type="component" value="Unassembled WGS sequence"/>
</dbReference>
<keyword evidence="1" id="KW-1133">Transmembrane helix</keyword>
<evidence type="ECO:0000313" key="2">
    <source>
        <dbReference type="EMBL" id="GHB31388.1"/>
    </source>
</evidence>
<keyword evidence="1" id="KW-0812">Transmembrane</keyword>
<sequence length="298" mass="33149">MNVALPGAFQSLISLAPLVAIFVLSRFAGKLNYSFLFRRAVALAIFSSFNALLFSYLRVEILLPFIVLILGFYLGANSLKPFFTISFVPIAIAIAFFFSIFELLGSYRENISTGFARLGQLNELYYSQNAVNEDPEYKLSAFDRSSNLAQLSAAVDLVDNYGPYQGEASAPLLVAFIPRFLWPEKPKIALGVWYALELGVAIEVDDWFNNSVNMTIPGQLYLDFGWIGLIIGSIFTGILLQLLWKATDFYSPTFNLLGTFYGVYLLFSAFTGIGADLQIFVTFIAVYLILLVISLVKP</sequence>